<evidence type="ECO:0000313" key="1">
    <source>
        <dbReference type="EMBL" id="MDQ8935768.1"/>
    </source>
</evidence>
<dbReference type="Pfam" id="PF02962">
    <property type="entry name" value="CHMI"/>
    <property type="match status" value="1"/>
</dbReference>
<dbReference type="RefSeq" id="WP_308974328.1">
    <property type="nucleotide sequence ID" value="NZ_JAVIDL010000013.1"/>
</dbReference>
<dbReference type="EMBL" id="JAVIDL010000013">
    <property type="protein sequence ID" value="MDQ8935768.1"/>
    <property type="molecule type" value="Genomic_DNA"/>
</dbReference>
<proteinExistence type="predicted"/>
<dbReference type="GO" id="GO:0008704">
    <property type="term" value="F:5-carboxymethyl-2-hydroxymuconate delta-isomerase activity"/>
    <property type="evidence" value="ECO:0007669"/>
    <property type="project" value="InterPro"/>
</dbReference>
<dbReference type="Gene3D" id="3.30.429.10">
    <property type="entry name" value="Macrophage Migration Inhibitory Factor"/>
    <property type="match status" value="1"/>
</dbReference>
<accession>A0AAW8J8E8</accession>
<gene>
    <name evidence="1" type="ORF">RFH47_08500</name>
</gene>
<dbReference type="InterPro" id="IPR014347">
    <property type="entry name" value="Tautomerase/MIF_sf"/>
</dbReference>
<dbReference type="PANTHER" id="PTHR37950:SF1">
    <property type="entry name" value="4-HYDROXYPHENYLACETATE CATABOLISM PROTEIN"/>
    <property type="match status" value="1"/>
</dbReference>
<dbReference type="PANTHER" id="PTHR37950">
    <property type="entry name" value="4-HYDROXYPHENYLACETATE CATABOLISM PROTEIN"/>
    <property type="match status" value="1"/>
</dbReference>
<name>A0AAW8J8E8_9GAMM</name>
<dbReference type="Proteomes" id="UP001243844">
    <property type="component" value="Unassembled WGS sequence"/>
</dbReference>
<dbReference type="InterPro" id="IPR004220">
    <property type="entry name" value="5-COMe_2-OHmuconate_Isoase"/>
</dbReference>
<protein>
    <submittedName>
        <fullName evidence="1">5-carboxymethyl-2-hydroxymuconate Delta-isomerase</fullName>
    </submittedName>
</protein>
<sequence length="124" mass="13620">MPHVHVEYSANIEALDKIALLNDINQALISTGLVKAEDVKTRITANSDYLIGLAGASSEHAYIHVQLAILSGRTEADKALLQDQVLKALHQFKASPHLHLQVQLSSELIEMSKVLYRKAVIEIA</sequence>
<dbReference type="CDD" id="cd00580">
    <property type="entry name" value="CHMI"/>
    <property type="match status" value="1"/>
</dbReference>
<dbReference type="AlphaFoldDB" id="A0AAW8J8E8"/>
<evidence type="ECO:0000313" key="2">
    <source>
        <dbReference type="Proteomes" id="UP001243844"/>
    </source>
</evidence>
<reference evidence="1" key="1">
    <citation type="submission" date="2023-08" db="EMBL/GenBank/DDBJ databases">
        <title>Emergence of clinically-relevant ST2 carbapenem-resistant Acinetobacter baumannii strains in hospital sewages in Zhejiang, East of China.</title>
        <authorList>
            <person name="Kaichao C."/>
            <person name="Zhang R."/>
        </authorList>
    </citation>
    <scope>NUCLEOTIDE SEQUENCE</scope>
    <source>
        <strain evidence="1">M-RB-37</strain>
    </source>
</reference>
<comment type="caution">
    <text evidence="1">The sequence shown here is derived from an EMBL/GenBank/DDBJ whole genome shotgun (WGS) entry which is preliminary data.</text>
</comment>
<dbReference type="SUPFAM" id="SSF55331">
    <property type="entry name" value="Tautomerase/MIF"/>
    <property type="match status" value="1"/>
</dbReference>
<organism evidence="1 2">
    <name type="scientific">Acinetobacter rudis</name>
    <dbReference type="NCBI Taxonomy" id="632955"/>
    <lineage>
        <taxon>Bacteria</taxon>
        <taxon>Pseudomonadati</taxon>
        <taxon>Pseudomonadota</taxon>
        <taxon>Gammaproteobacteria</taxon>
        <taxon>Moraxellales</taxon>
        <taxon>Moraxellaceae</taxon>
        <taxon>Acinetobacter</taxon>
    </lineage>
</organism>